<evidence type="ECO:0000313" key="4">
    <source>
        <dbReference type="Proteomes" id="UP000011087"/>
    </source>
</evidence>
<dbReference type="RefSeq" id="XP_005822064.1">
    <property type="nucleotide sequence ID" value="XM_005822007.1"/>
</dbReference>
<keyword evidence="4" id="KW-1185">Reference proteome</keyword>
<reference evidence="2 4" key="1">
    <citation type="journal article" date="2012" name="Nature">
        <title>Algal genomes reveal evolutionary mosaicism and the fate of nucleomorphs.</title>
        <authorList>
            <consortium name="DOE Joint Genome Institute"/>
            <person name="Curtis B.A."/>
            <person name="Tanifuji G."/>
            <person name="Burki F."/>
            <person name="Gruber A."/>
            <person name="Irimia M."/>
            <person name="Maruyama S."/>
            <person name="Arias M.C."/>
            <person name="Ball S.G."/>
            <person name="Gile G.H."/>
            <person name="Hirakawa Y."/>
            <person name="Hopkins J.F."/>
            <person name="Kuo A."/>
            <person name="Rensing S.A."/>
            <person name="Schmutz J."/>
            <person name="Symeonidi A."/>
            <person name="Elias M."/>
            <person name="Eveleigh R.J."/>
            <person name="Herman E.K."/>
            <person name="Klute M.J."/>
            <person name="Nakayama T."/>
            <person name="Obornik M."/>
            <person name="Reyes-Prieto A."/>
            <person name="Armbrust E.V."/>
            <person name="Aves S.J."/>
            <person name="Beiko R.G."/>
            <person name="Coutinho P."/>
            <person name="Dacks J.B."/>
            <person name="Durnford D.G."/>
            <person name="Fast N.M."/>
            <person name="Green B.R."/>
            <person name="Grisdale C.J."/>
            <person name="Hempel F."/>
            <person name="Henrissat B."/>
            <person name="Hoppner M.P."/>
            <person name="Ishida K."/>
            <person name="Kim E."/>
            <person name="Koreny L."/>
            <person name="Kroth P.G."/>
            <person name="Liu Y."/>
            <person name="Malik S.B."/>
            <person name="Maier U.G."/>
            <person name="McRose D."/>
            <person name="Mock T."/>
            <person name="Neilson J.A."/>
            <person name="Onodera N.T."/>
            <person name="Poole A.M."/>
            <person name="Pritham E.J."/>
            <person name="Richards T.A."/>
            <person name="Rocap G."/>
            <person name="Roy S.W."/>
            <person name="Sarai C."/>
            <person name="Schaack S."/>
            <person name="Shirato S."/>
            <person name="Slamovits C.H."/>
            <person name="Spencer D.F."/>
            <person name="Suzuki S."/>
            <person name="Worden A.Z."/>
            <person name="Zauner S."/>
            <person name="Barry K."/>
            <person name="Bell C."/>
            <person name="Bharti A.K."/>
            <person name="Crow J.A."/>
            <person name="Grimwood J."/>
            <person name="Kramer R."/>
            <person name="Lindquist E."/>
            <person name="Lucas S."/>
            <person name="Salamov A."/>
            <person name="McFadden G.I."/>
            <person name="Lane C.E."/>
            <person name="Keeling P.J."/>
            <person name="Gray M.W."/>
            <person name="Grigoriev I.V."/>
            <person name="Archibald J.M."/>
        </authorList>
    </citation>
    <scope>NUCLEOTIDE SEQUENCE</scope>
    <source>
        <strain evidence="2 4">CCMP2712</strain>
    </source>
</reference>
<proteinExistence type="predicted"/>
<evidence type="ECO:0000259" key="1">
    <source>
        <dbReference type="Pfam" id="PF04577"/>
    </source>
</evidence>
<dbReference type="HOGENOM" id="CLU_807624_0_0_1"/>
<dbReference type="KEGG" id="gtt:GUITHDRAFT_118740"/>
<accession>L1IGN3</accession>
<dbReference type="EMBL" id="JH993097">
    <property type="protein sequence ID" value="EKX35084.1"/>
    <property type="molecule type" value="Genomic_DNA"/>
</dbReference>
<dbReference type="GeneID" id="17291812"/>
<organism evidence="2">
    <name type="scientific">Guillardia theta (strain CCMP2712)</name>
    <name type="common">Cryptophyte</name>
    <dbReference type="NCBI Taxonomy" id="905079"/>
    <lineage>
        <taxon>Eukaryota</taxon>
        <taxon>Cryptophyceae</taxon>
        <taxon>Pyrenomonadales</taxon>
        <taxon>Geminigeraceae</taxon>
        <taxon>Guillardia</taxon>
    </lineage>
</organism>
<evidence type="ECO:0000313" key="3">
    <source>
        <dbReference type="EnsemblProtists" id="EKX35084"/>
    </source>
</evidence>
<sequence length="344" mass="39123">MSENRVLLVANRRQPLAEERIVIERDEDFSQRLKALGFSVTGPRTWVNVTRGDNEDWINHTIQLWKIPAFRLSHHVVRDLVAHHEPTFQELGRAQVNQQEGRGILSLSYYPMMPETLPGVATLSDVIVHTHGQYWGDNYYHFMIECLPRLALVTRLLEEQKELGWHVHVMRSRVSRLVLPLMGVKANKIVSGSIFASLALVPEPVPCARCPASMLNLLRKTLLASPQIAVHPRSDKCSVVLLKRKGVARQILNHDELMLTARRELPACDIREHNQNLPLSSQLAIFRDARAVLAPHGSEINIVYAVMAYKLQLRYIGHSVRQARQDGPMRVSVDVVVNLLKRNV</sequence>
<dbReference type="AlphaFoldDB" id="L1IGN3"/>
<feature type="domain" description="Glycosyltransferase 61 catalytic" evidence="1">
    <location>
        <begin position="139"/>
        <end position="300"/>
    </location>
</feature>
<dbReference type="GO" id="GO:0016757">
    <property type="term" value="F:glycosyltransferase activity"/>
    <property type="evidence" value="ECO:0007669"/>
    <property type="project" value="InterPro"/>
</dbReference>
<reference evidence="4" key="2">
    <citation type="submission" date="2012-11" db="EMBL/GenBank/DDBJ databases">
        <authorList>
            <person name="Kuo A."/>
            <person name="Curtis B.A."/>
            <person name="Tanifuji G."/>
            <person name="Burki F."/>
            <person name="Gruber A."/>
            <person name="Irimia M."/>
            <person name="Maruyama S."/>
            <person name="Arias M.C."/>
            <person name="Ball S.G."/>
            <person name="Gile G.H."/>
            <person name="Hirakawa Y."/>
            <person name="Hopkins J.F."/>
            <person name="Rensing S.A."/>
            <person name="Schmutz J."/>
            <person name="Symeonidi A."/>
            <person name="Elias M."/>
            <person name="Eveleigh R.J."/>
            <person name="Herman E.K."/>
            <person name="Klute M.J."/>
            <person name="Nakayama T."/>
            <person name="Obornik M."/>
            <person name="Reyes-Prieto A."/>
            <person name="Armbrust E.V."/>
            <person name="Aves S.J."/>
            <person name="Beiko R.G."/>
            <person name="Coutinho P."/>
            <person name="Dacks J.B."/>
            <person name="Durnford D.G."/>
            <person name="Fast N.M."/>
            <person name="Green B.R."/>
            <person name="Grisdale C."/>
            <person name="Hempe F."/>
            <person name="Henrissat B."/>
            <person name="Hoppner M.P."/>
            <person name="Ishida K.-I."/>
            <person name="Kim E."/>
            <person name="Koreny L."/>
            <person name="Kroth P.G."/>
            <person name="Liu Y."/>
            <person name="Malik S.-B."/>
            <person name="Maier U.G."/>
            <person name="McRose D."/>
            <person name="Mock T."/>
            <person name="Neilson J.A."/>
            <person name="Onodera N.T."/>
            <person name="Poole A.M."/>
            <person name="Pritham E.J."/>
            <person name="Richards T.A."/>
            <person name="Rocap G."/>
            <person name="Roy S.W."/>
            <person name="Sarai C."/>
            <person name="Schaack S."/>
            <person name="Shirato S."/>
            <person name="Slamovits C.H."/>
            <person name="Spencer D.F."/>
            <person name="Suzuki S."/>
            <person name="Worden A.Z."/>
            <person name="Zauner S."/>
            <person name="Barry K."/>
            <person name="Bell C."/>
            <person name="Bharti A.K."/>
            <person name="Crow J.A."/>
            <person name="Grimwood J."/>
            <person name="Kramer R."/>
            <person name="Lindquist E."/>
            <person name="Lucas S."/>
            <person name="Salamov A."/>
            <person name="McFadden G.I."/>
            <person name="Lane C.E."/>
            <person name="Keeling P.J."/>
            <person name="Gray M.W."/>
            <person name="Grigoriev I.V."/>
            <person name="Archibald J.M."/>
        </authorList>
    </citation>
    <scope>NUCLEOTIDE SEQUENCE</scope>
    <source>
        <strain evidence="4">CCMP2712</strain>
    </source>
</reference>
<dbReference type="PaxDb" id="55529-EKX35084"/>
<dbReference type="Proteomes" id="UP000011087">
    <property type="component" value="Unassembled WGS sequence"/>
</dbReference>
<dbReference type="InterPro" id="IPR049625">
    <property type="entry name" value="Glyco_transf_61_cat"/>
</dbReference>
<evidence type="ECO:0000313" key="2">
    <source>
        <dbReference type="EMBL" id="EKX35084.1"/>
    </source>
</evidence>
<protein>
    <recommendedName>
        <fullName evidence="1">Glycosyltransferase 61 catalytic domain-containing protein</fullName>
    </recommendedName>
</protein>
<dbReference type="eggNOG" id="ENOG502S8GN">
    <property type="taxonomic scope" value="Eukaryota"/>
</dbReference>
<gene>
    <name evidence="2" type="ORF">GUITHDRAFT_118740</name>
</gene>
<dbReference type="EnsemblProtists" id="EKX35084">
    <property type="protein sequence ID" value="EKX35084"/>
    <property type="gene ID" value="GUITHDRAFT_118740"/>
</dbReference>
<dbReference type="Pfam" id="PF04577">
    <property type="entry name" value="Glyco_transf_61"/>
    <property type="match status" value="1"/>
</dbReference>
<name>L1IGN3_GUITC</name>
<reference evidence="3" key="3">
    <citation type="submission" date="2015-06" db="UniProtKB">
        <authorList>
            <consortium name="EnsemblProtists"/>
        </authorList>
    </citation>
    <scope>IDENTIFICATION</scope>
</reference>